<gene>
    <name evidence="1" type="ORF">MNBD_BACTEROID01-2020</name>
</gene>
<reference evidence="1" key="1">
    <citation type="submission" date="2018-06" db="EMBL/GenBank/DDBJ databases">
        <authorList>
            <person name="Zhirakovskaya E."/>
        </authorList>
    </citation>
    <scope>NUCLEOTIDE SEQUENCE</scope>
</reference>
<protein>
    <submittedName>
        <fullName evidence="1">Uncharacterized protein</fullName>
    </submittedName>
</protein>
<name>A0A3B0T2U4_9ZZZZ</name>
<dbReference type="EMBL" id="UOEP01000006">
    <property type="protein sequence ID" value="VAW12655.1"/>
    <property type="molecule type" value="Genomic_DNA"/>
</dbReference>
<evidence type="ECO:0000313" key="1">
    <source>
        <dbReference type="EMBL" id="VAW12655.1"/>
    </source>
</evidence>
<dbReference type="AlphaFoldDB" id="A0A3B0T2U4"/>
<organism evidence="1">
    <name type="scientific">hydrothermal vent metagenome</name>
    <dbReference type="NCBI Taxonomy" id="652676"/>
    <lineage>
        <taxon>unclassified sequences</taxon>
        <taxon>metagenomes</taxon>
        <taxon>ecological metagenomes</taxon>
    </lineage>
</organism>
<sequence length="57" mass="6741">MGYHSNQYIQIIGGGIQQVGFFPFYRYFISLGLKEIFSSRKKNQHRHKVMLVFFAVL</sequence>
<accession>A0A3B0T2U4</accession>
<proteinExistence type="predicted"/>